<organism evidence="1 2">
    <name type="scientific">Cannabis sativa</name>
    <name type="common">Hemp</name>
    <name type="synonym">Marijuana</name>
    <dbReference type="NCBI Taxonomy" id="3483"/>
    <lineage>
        <taxon>Eukaryota</taxon>
        <taxon>Viridiplantae</taxon>
        <taxon>Streptophyta</taxon>
        <taxon>Embryophyta</taxon>
        <taxon>Tracheophyta</taxon>
        <taxon>Spermatophyta</taxon>
        <taxon>Magnoliopsida</taxon>
        <taxon>eudicotyledons</taxon>
        <taxon>Gunneridae</taxon>
        <taxon>Pentapetalae</taxon>
        <taxon>rosids</taxon>
        <taxon>fabids</taxon>
        <taxon>Rosales</taxon>
        <taxon>Cannabaceae</taxon>
        <taxon>Cannabis</taxon>
    </lineage>
</organism>
<reference evidence="1" key="1">
    <citation type="submission" date="2018-11" db="EMBL/GenBank/DDBJ databases">
        <authorList>
            <person name="Grassa J C."/>
        </authorList>
    </citation>
    <scope>NUCLEOTIDE SEQUENCE [LARGE SCALE GENOMIC DNA]</scope>
</reference>
<keyword evidence="2" id="KW-1185">Reference proteome</keyword>
<dbReference type="EnsemblPlants" id="evm.model.02.2828">
    <property type="protein sequence ID" value="cds.evm.model.02.2828"/>
    <property type="gene ID" value="evm.TU.02.2828"/>
</dbReference>
<dbReference type="EMBL" id="UZAU01000238">
    <property type="status" value="NOT_ANNOTATED_CDS"/>
    <property type="molecule type" value="Genomic_DNA"/>
</dbReference>
<dbReference type="Gramene" id="evm.model.02.2828">
    <property type="protein sequence ID" value="cds.evm.model.02.2828"/>
    <property type="gene ID" value="evm.TU.02.2828"/>
</dbReference>
<evidence type="ECO:0000313" key="1">
    <source>
        <dbReference type="EnsemblPlants" id="cds.evm.model.02.2828"/>
    </source>
</evidence>
<proteinExistence type="predicted"/>
<name>A0A803NYW2_CANSA</name>
<reference evidence="1" key="2">
    <citation type="submission" date="2021-03" db="UniProtKB">
        <authorList>
            <consortium name="EnsemblPlants"/>
        </authorList>
    </citation>
    <scope>IDENTIFICATION</scope>
</reference>
<protein>
    <submittedName>
        <fullName evidence="1">Uncharacterized protein</fullName>
    </submittedName>
</protein>
<dbReference type="AlphaFoldDB" id="A0A803NYW2"/>
<dbReference type="Proteomes" id="UP000596661">
    <property type="component" value="Chromosome 2"/>
</dbReference>
<sequence length="101" mass="10762">MGDKEAKEGGRGEISTSCLEGFRLPGLMWQASVSTFTPEIELISRFVQDSEKLTAGNAPVAVSLSIKTATALTSGKPVFALGRIRDRLACPHLITSDAEPE</sequence>
<evidence type="ECO:0000313" key="2">
    <source>
        <dbReference type="Proteomes" id="UP000596661"/>
    </source>
</evidence>
<accession>A0A803NYW2</accession>